<gene>
    <name evidence="5" type="ORF">TraAM80_02546</name>
</gene>
<accession>A0A3R7KJI2</accession>
<dbReference type="OrthoDB" id="206700at2759"/>
<evidence type="ECO:0000313" key="6">
    <source>
        <dbReference type="Proteomes" id="UP000283634"/>
    </source>
</evidence>
<feature type="domain" description="Rab-GAP TBC" evidence="4">
    <location>
        <begin position="157"/>
        <end position="339"/>
    </location>
</feature>
<dbReference type="RefSeq" id="XP_029240605.1">
    <property type="nucleotide sequence ID" value="XM_029379545.1"/>
</dbReference>
<dbReference type="PANTHER" id="PTHR20913">
    <property type="entry name" value="TBC1 DOMAIN FAMILY MEMBER 20/GTPASE"/>
    <property type="match status" value="1"/>
</dbReference>
<comment type="caution">
    <text evidence="5">The sequence shown here is derived from an EMBL/GenBank/DDBJ whole genome shotgun (WGS) entry which is preliminary data.</text>
</comment>
<dbReference type="InterPro" id="IPR000195">
    <property type="entry name" value="Rab-GAP-TBC_dom"/>
</dbReference>
<keyword evidence="1" id="KW-0343">GTPase activation</keyword>
<dbReference type="GO" id="GO:0006888">
    <property type="term" value="P:endoplasmic reticulum to Golgi vesicle-mediated transport"/>
    <property type="evidence" value="ECO:0007669"/>
    <property type="project" value="TreeGrafter"/>
</dbReference>
<evidence type="ECO:0000256" key="1">
    <source>
        <dbReference type="ARBA" id="ARBA00022468"/>
    </source>
</evidence>
<dbReference type="VEuPathDB" id="TriTrypDB:TRSC58_03797"/>
<protein>
    <submittedName>
        <fullName evidence="5">GTPase activating protein of Rab-like GTPase</fullName>
    </submittedName>
</protein>
<dbReference type="Gene3D" id="1.10.8.1310">
    <property type="match status" value="1"/>
</dbReference>
<keyword evidence="3" id="KW-1133">Transmembrane helix</keyword>
<feature type="transmembrane region" description="Helical" evidence="3">
    <location>
        <begin position="469"/>
        <end position="489"/>
    </location>
</feature>
<dbReference type="EMBL" id="MKGL01000059">
    <property type="protein sequence ID" value="RNF08804.1"/>
    <property type="molecule type" value="Genomic_DNA"/>
</dbReference>
<feature type="region of interest" description="Disordered" evidence="2">
    <location>
        <begin position="136"/>
        <end position="166"/>
    </location>
</feature>
<organism evidence="5 6">
    <name type="scientific">Trypanosoma rangeli</name>
    <dbReference type="NCBI Taxonomy" id="5698"/>
    <lineage>
        <taxon>Eukaryota</taxon>
        <taxon>Discoba</taxon>
        <taxon>Euglenozoa</taxon>
        <taxon>Kinetoplastea</taxon>
        <taxon>Metakinetoplastina</taxon>
        <taxon>Trypanosomatida</taxon>
        <taxon>Trypanosomatidae</taxon>
        <taxon>Trypanosoma</taxon>
        <taxon>Herpetosoma</taxon>
    </lineage>
</organism>
<dbReference type="SUPFAM" id="SSF47923">
    <property type="entry name" value="Ypt/Rab-GAP domain of gyp1p"/>
    <property type="match status" value="2"/>
</dbReference>
<dbReference type="Pfam" id="PF00566">
    <property type="entry name" value="RabGAP-TBC"/>
    <property type="match status" value="1"/>
</dbReference>
<dbReference type="GeneID" id="40326479"/>
<dbReference type="Gene3D" id="1.10.472.80">
    <property type="entry name" value="Ypt/Rab-GAP domain of gyp1p, domain 3"/>
    <property type="match status" value="1"/>
</dbReference>
<sequence>MHVSALDCVPLSIIITIFTPSPVDVRDLCLSAGASGVSNVATHLSRWACGVLQQKLVAAAMQLCRSESEPSCQEPEERPRVRNRECLQDADLYLQKCRSRCIEEGGLKNNTVRRAAWGHVVLGLGKVKLMPPVRGITRGSSQGSFSPTSAGTPRPSGAAQEVEAEEWEGDDSKTVDLLELPDNCASRVIHVDVQRSLWLLYRDPAKREVMRGKLEILLQRVLSNNTERHYYQGLHELMGFVMFVMEGASTDVVYAVCERLLQVQWRSFSDKELRQSESMLFAVHAVLAKEDEELAKELEECGVAPESHYAVGWLITWYAHVCEDDRVLARIFDFLIVHPYEHLIVFFTAALLLHERDRIMGYIQWAREVAAGLDDNLMIMASVYKKLTQLPKEVLTMKNSAAVEEILGYAVALQEQHLVCIQQARKEFLHRGVKKRGMLTDKNTRNSALKLLWSFLFREWRRPWKNNNISVPLMGALLVLVGAMALGATNCDAVQRFMRGYFFLYE</sequence>
<dbReference type="InterPro" id="IPR045913">
    <property type="entry name" value="TBC20/Gyp8-like"/>
</dbReference>
<dbReference type="AlphaFoldDB" id="A0A3R7KJI2"/>
<proteinExistence type="predicted"/>
<evidence type="ECO:0000313" key="5">
    <source>
        <dbReference type="EMBL" id="RNF08804.1"/>
    </source>
</evidence>
<name>A0A3R7KJI2_TRYRA</name>
<evidence type="ECO:0000256" key="2">
    <source>
        <dbReference type="SAM" id="MobiDB-lite"/>
    </source>
</evidence>
<dbReference type="PROSITE" id="PS50086">
    <property type="entry name" value="TBC_RABGAP"/>
    <property type="match status" value="1"/>
</dbReference>
<reference evidence="5 6" key="1">
    <citation type="journal article" date="2018" name="BMC Genomics">
        <title>Genomic comparison of Trypanosoma conorhini and Trypanosoma rangeli to Trypanosoma cruzi strains of high and low virulence.</title>
        <authorList>
            <person name="Bradwell K.R."/>
            <person name="Koparde V.N."/>
            <person name="Matveyev A.V."/>
            <person name="Serrano M.G."/>
            <person name="Alves J.M."/>
            <person name="Parikh H."/>
            <person name="Huang B."/>
            <person name="Lee V."/>
            <person name="Espinosa-Alvarez O."/>
            <person name="Ortiz P.A."/>
            <person name="Costa-Martins A.G."/>
            <person name="Teixeira M.M."/>
            <person name="Buck G.A."/>
        </authorList>
    </citation>
    <scope>NUCLEOTIDE SEQUENCE [LARGE SCALE GENOMIC DNA]</scope>
    <source>
        <strain evidence="5 6">AM80</strain>
    </source>
</reference>
<dbReference type="OMA" id="HERDRIM"/>
<keyword evidence="3" id="KW-0472">Membrane</keyword>
<evidence type="ECO:0000259" key="4">
    <source>
        <dbReference type="PROSITE" id="PS50086"/>
    </source>
</evidence>
<feature type="compositionally biased region" description="Polar residues" evidence="2">
    <location>
        <begin position="138"/>
        <end position="151"/>
    </location>
</feature>
<keyword evidence="3" id="KW-0812">Transmembrane</keyword>
<keyword evidence="6" id="KW-1185">Reference proteome</keyword>
<dbReference type="InterPro" id="IPR035969">
    <property type="entry name" value="Rab-GAP_TBC_sf"/>
</dbReference>
<dbReference type="PANTHER" id="PTHR20913:SF7">
    <property type="entry name" value="RE60063P"/>
    <property type="match status" value="1"/>
</dbReference>
<dbReference type="GO" id="GO:0005096">
    <property type="term" value="F:GTPase activator activity"/>
    <property type="evidence" value="ECO:0007669"/>
    <property type="project" value="UniProtKB-KW"/>
</dbReference>
<evidence type="ECO:0000256" key="3">
    <source>
        <dbReference type="SAM" id="Phobius"/>
    </source>
</evidence>
<dbReference type="GO" id="GO:0005789">
    <property type="term" value="C:endoplasmic reticulum membrane"/>
    <property type="evidence" value="ECO:0007669"/>
    <property type="project" value="TreeGrafter"/>
</dbReference>
<dbReference type="Proteomes" id="UP000283634">
    <property type="component" value="Unassembled WGS sequence"/>
</dbReference>